<dbReference type="EMBL" id="CP060286">
    <property type="protein sequence ID" value="QNK42577.1"/>
    <property type="molecule type" value="Genomic_DNA"/>
</dbReference>
<reference evidence="4 5" key="1">
    <citation type="submission" date="2020-08" db="EMBL/GenBank/DDBJ databases">
        <title>The isolate Caproiciproducens sp. 7D4C2 produces n-caproate at mildly acidic conditions from hexoses: genome and rBOX comparison with related strains and chain-elongating bacteria.</title>
        <authorList>
            <person name="Esquivel-Elizondo S."/>
            <person name="Bagci C."/>
            <person name="Temovska M."/>
            <person name="Jeon B.S."/>
            <person name="Bessarab I."/>
            <person name="Williams R.B.H."/>
            <person name="Huson D.H."/>
            <person name="Angenent L.T."/>
        </authorList>
    </citation>
    <scope>NUCLEOTIDE SEQUENCE [LARGE SCALE GENOMIC DNA]</scope>
    <source>
        <strain evidence="4 5">7D4C2</strain>
    </source>
</reference>
<dbReference type="InterPro" id="IPR007597">
    <property type="entry name" value="CheC"/>
</dbReference>
<dbReference type="PANTHER" id="PTHR43693:SF1">
    <property type="entry name" value="PROTEIN PHOSPHATASE CHEZ"/>
    <property type="match status" value="1"/>
</dbReference>
<dbReference type="InterPro" id="IPR050992">
    <property type="entry name" value="CheZ_family_phosphatases"/>
</dbReference>
<organism evidence="4 5">
    <name type="scientific">Caproicibacter fermentans</name>
    <dbReference type="NCBI Taxonomy" id="2576756"/>
    <lineage>
        <taxon>Bacteria</taxon>
        <taxon>Bacillati</taxon>
        <taxon>Bacillota</taxon>
        <taxon>Clostridia</taxon>
        <taxon>Eubacteriales</taxon>
        <taxon>Acutalibacteraceae</taxon>
        <taxon>Caproicibacter</taxon>
    </lineage>
</organism>
<name>A0A7G8TG36_9FIRM</name>
<feature type="domain" description="CheC-like protein" evidence="3">
    <location>
        <begin position="109"/>
        <end position="145"/>
    </location>
</feature>
<evidence type="ECO:0000313" key="4">
    <source>
        <dbReference type="EMBL" id="QNK42577.1"/>
    </source>
</evidence>
<evidence type="ECO:0000313" key="5">
    <source>
        <dbReference type="Proteomes" id="UP000515909"/>
    </source>
</evidence>
<dbReference type="GO" id="GO:0016787">
    <property type="term" value="F:hydrolase activity"/>
    <property type="evidence" value="ECO:0007669"/>
    <property type="project" value="UniProtKB-KW"/>
</dbReference>
<keyword evidence="2" id="KW-0378">Hydrolase</keyword>
<accession>A0A7G8TG36</accession>
<sequence>MENLSQLNEMHIDVLKEIGNIGAGNAATSLSQMLNREVDMVTPIVRILDISEADRALGGPETPVVAILVELGGDIGGIMMFVIEQEFTQSLLEALLGESKANCTELTEMEYSALSEIGNIMIGSYAASIAALSNLEIKISVPAVTVDMAGALLTVPAAEMGAVSDKIIFIEDDFLSASKTISANMMLIPDIASLNKLMNSLGIQL</sequence>
<feature type="domain" description="CheC-like protein" evidence="3">
    <location>
        <begin position="10"/>
        <end position="45"/>
    </location>
</feature>
<dbReference type="AlphaFoldDB" id="A0A7G8TG36"/>
<evidence type="ECO:0000256" key="1">
    <source>
        <dbReference type="ARBA" id="ARBA00022500"/>
    </source>
</evidence>
<keyword evidence="1" id="KW-0145">Chemotaxis</keyword>
<gene>
    <name evidence="4" type="ORF">HCR03_09200</name>
</gene>
<protein>
    <submittedName>
        <fullName evidence="4">Chemotaxis protein CheC</fullName>
    </submittedName>
</protein>
<evidence type="ECO:0000256" key="2">
    <source>
        <dbReference type="ARBA" id="ARBA00022801"/>
    </source>
</evidence>
<dbReference type="KEGG" id="cfem:HCR03_09200"/>
<dbReference type="GO" id="GO:0006935">
    <property type="term" value="P:chemotaxis"/>
    <property type="evidence" value="ECO:0007669"/>
    <property type="project" value="UniProtKB-KW"/>
</dbReference>
<dbReference type="Pfam" id="PF04509">
    <property type="entry name" value="CheC"/>
    <property type="match status" value="2"/>
</dbReference>
<dbReference type="PANTHER" id="PTHR43693">
    <property type="entry name" value="PROTEIN PHOSPHATASE CHEZ"/>
    <property type="match status" value="1"/>
</dbReference>
<dbReference type="SUPFAM" id="SSF103039">
    <property type="entry name" value="CheC-like"/>
    <property type="match status" value="1"/>
</dbReference>
<dbReference type="InterPro" id="IPR028976">
    <property type="entry name" value="CheC-like_sf"/>
</dbReference>
<dbReference type="Proteomes" id="UP000515909">
    <property type="component" value="Chromosome"/>
</dbReference>
<dbReference type="CDD" id="cd17909">
    <property type="entry name" value="CheC_ClassI"/>
    <property type="match status" value="1"/>
</dbReference>
<evidence type="ECO:0000259" key="3">
    <source>
        <dbReference type="Pfam" id="PF04509"/>
    </source>
</evidence>
<proteinExistence type="predicted"/>
<dbReference type="Gene3D" id="3.40.1550.10">
    <property type="entry name" value="CheC-like"/>
    <property type="match status" value="1"/>
</dbReference>